<dbReference type="OrthoDB" id="47801at2759"/>
<dbReference type="PANTHER" id="PTHR46116">
    <property type="entry name" value="(E3-INDEPENDENT) E2 UBIQUITIN-CONJUGATING ENZYME"/>
    <property type="match status" value="1"/>
</dbReference>
<gene>
    <name evidence="5" type="ORF">NEOLEDRAFT_1176617</name>
</gene>
<dbReference type="InterPro" id="IPR016135">
    <property type="entry name" value="UBQ-conjugating_enzyme/RWD"/>
</dbReference>
<dbReference type="CDD" id="cd23810">
    <property type="entry name" value="UBCc_BIRC6"/>
    <property type="match status" value="1"/>
</dbReference>
<dbReference type="STRING" id="1314782.A0A165U402"/>
<dbReference type="InterPro" id="IPR000608">
    <property type="entry name" value="UBC"/>
</dbReference>
<evidence type="ECO:0000256" key="1">
    <source>
        <dbReference type="ARBA" id="ARBA00022679"/>
    </source>
</evidence>
<feature type="compositionally biased region" description="Low complexity" evidence="3">
    <location>
        <begin position="66"/>
        <end position="78"/>
    </location>
</feature>
<dbReference type="PROSITE" id="PS50127">
    <property type="entry name" value="UBC_2"/>
    <property type="match status" value="1"/>
</dbReference>
<protein>
    <recommendedName>
        <fullName evidence="4">UBC core domain-containing protein</fullName>
    </recommendedName>
</protein>
<dbReference type="GO" id="GO:0016740">
    <property type="term" value="F:transferase activity"/>
    <property type="evidence" value="ECO:0007669"/>
    <property type="project" value="UniProtKB-KW"/>
</dbReference>
<proteinExistence type="predicted"/>
<feature type="region of interest" description="Disordered" evidence="3">
    <location>
        <begin position="1"/>
        <end position="112"/>
    </location>
</feature>
<name>A0A165U402_9AGAM</name>
<dbReference type="Pfam" id="PF00179">
    <property type="entry name" value="UQ_con"/>
    <property type="match status" value="1"/>
</dbReference>
<dbReference type="InParanoid" id="A0A165U402"/>
<feature type="domain" description="UBC core" evidence="4">
    <location>
        <begin position="588"/>
        <end position="747"/>
    </location>
</feature>
<dbReference type="Proteomes" id="UP000076761">
    <property type="component" value="Unassembled WGS sequence"/>
</dbReference>
<evidence type="ECO:0000313" key="5">
    <source>
        <dbReference type="EMBL" id="KZT27605.1"/>
    </source>
</evidence>
<dbReference type="SMART" id="SM00212">
    <property type="entry name" value="UBCc"/>
    <property type="match status" value="1"/>
</dbReference>
<dbReference type="Gene3D" id="3.10.110.10">
    <property type="entry name" value="Ubiquitin Conjugating Enzyme"/>
    <property type="match status" value="1"/>
</dbReference>
<evidence type="ECO:0000313" key="6">
    <source>
        <dbReference type="Proteomes" id="UP000076761"/>
    </source>
</evidence>
<feature type="compositionally biased region" description="Basic and acidic residues" evidence="3">
    <location>
        <begin position="44"/>
        <end position="65"/>
    </location>
</feature>
<keyword evidence="6" id="KW-1185">Reference proteome</keyword>
<dbReference type="AlphaFoldDB" id="A0A165U402"/>
<keyword evidence="1" id="KW-0808">Transferase</keyword>
<evidence type="ECO:0000256" key="3">
    <source>
        <dbReference type="SAM" id="MobiDB-lite"/>
    </source>
</evidence>
<reference evidence="5 6" key="1">
    <citation type="journal article" date="2016" name="Mol. Biol. Evol.">
        <title>Comparative Genomics of Early-Diverging Mushroom-Forming Fungi Provides Insights into the Origins of Lignocellulose Decay Capabilities.</title>
        <authorList>
            <person name="Nagy L.G."/>
            <person name="Riley R."/>
            <person name="Tritt A."/>
            <person name="Adam C."/>
            <person name="Daum C."/>
            <person name="Floudas D."/>
            <person name="Sun H."/>
            <person name="Yadav J.S."/>
            <person name="Pangilinan J."/>
            <person name="Larsson K.H."/>
            <person name="Matsuura K."/>
            <person name="Barry K."/>
            <person name="Labutti K."/>
            <person name="Kuo R."/>
            <person name="Ohm R.A."/>
            <person name="Bhattacharya S.S."/>
            <person name="Shirouzu T."/>
            <person name="Yoshinaga Y."/>
            <person name="Martin F.M."/>
            <person name="Grigoriev I.V."/>
            <person name="Hibbett D.S."/>
        </authorList>
    </citation>
    <scope>NUCLEOTIDE SEQUENCE [LARGE SCALE GENOMIC DNA]</scope>
    <source>
        <strain evidence="5 6">HHB14362 ss-1</strain>
    </source>
</reference>
<sequence length="841" mass="93227">MPSRKRSVSGAEPLEPASKRARKEKPPVPEQDDDLESILLLIKQQEESEALARKLHEEWNNEGRHSASGSSDASSSQSKPERTIPDDNAPAEELPQPLGNSDKLDGSPSFSRTLLSSHYPRTSFSHVASSVGVEEASESQLDLPPDVLLSEHRSLFVGSRVCTKCSAQIPSPIGNVSFSTTIPPPSLFPLLHAACTSCKTNYCRGCLKPTNCPPRCKGKDKNQTCPVSTCCAEVRAISLFETLSAFDQLYLNERYNSDKRAKAAAASRQSRVASIGPGGTGYSMGRDSYAEPLRGLGKGSSSSIATSLSKSASMEKHWEELCTRFLLTVTELLPSPYSDSEAIYDLIPHQSIRSLLFLSRLPDLLADLLRNDSVSDWTDRVEVYSAMLGLLRRLADCELTVGVLFHHRWERKKTSCGLSGWMWQDGEIEWEREIQKSIGRSDSTSGNANSPIVQAPPLYDYFDRLSKQCQTFLTGASQLMEHENGDDTVETTVKAMSLCGDIIAAKDDIERAMGVLGKRPSNISVPKLSASSKKLDAKDMEKEYAAACERLAFQHIALGHEIGGVLRYPDFNYAGQLQQTSNSTRSPKDRLHLVKELAVMATSLPPGIWVRVDEVRNDAIKIMIAGPEKTPYEGGLFEFDCFMPLEYPHKPPLVHLRTTGGGRVRFNPNLYAQGKVCLSLLGTWPGRPEEQWSAKSTLLQVLVSIQSMIMVDTPFFNEPGFGKANAKDSRSIQYNRNVALQTTKWAIVDWMNEEHRHGIWADVIVQHFTIRHSKIRKCIRDWANQDSRFQAYDLFSTQLCGGHLPPSTSHLSQGPALESGPRIDLLAKYDEGVARLQTWLT</sequence>
<dbReference type="SUPFAM" id="SSF54495">
    <property type="entry name" value="UBC-like"/>
    <property type="match status" value="1"/>
</dbReference>
<accession>A0A165U402</accession>
<dbReference type="EMBL" id="KV425561">
    <property type="protein sequence ID" value="KZT27605.1"/>
    <property type="molecule type" value="Genomic_DNA"/>
</dbReference>
<evidence type="ECO:0000256" key="2">
    <source>
        <dbReference type="ARBA" id="ARBA00022786"/>
    </source>
</evidence>
<keyword evidence="2" id="KW-0833">Ubl conjugation pathway</keyword>
<evidence type="ECO:0000259" key="4">
    <source>
        <dbReference type="PROSITE" id="PS50127"/>
    </source>
</evidence>
<organism evidence="5 6">
    <name type="scientific">Neolentinus lepideus HHB14362 ss-1</name>
    <dbReference type="NCBI Taxonomy" id="1314782"/>
    <lineage>
        <taxon>Eukaryota</taxon>
        <taxon>Fungi</taxon>
        <taxon>Dikarya</taxon>
        <taxon>Basidiomycota</taxon>
        <taxon>Agaricomycotina</taxon>
        <taxon>Agaricomycetes</taxon>
        <taxon>Gloeophyllales</taxon>
        <taxon>Gloeophyllaceae</taxon>
        <taxon>Neolentinus</taxon>
    </lineage>
</organism>